<dbReference type="Proteomes" id="UP001082899">
    <property type="component" value="Unassembled WGS sequence"/>
</dbReference>
<dbReference type="Pfam" id="PF05947">
    <property type="entry name" value="T6SS_TssF"/>
    <property type="match status" value="1"/>
</dbReference>
<comment type="caution">
    <text evidence="1">The sequence shown here is derived from an EMBL/GenBank/DDBJ whole genome shotgun (WGS) entry which is preliminary data.</text>
</comment>
<evidence type="ECO:0000313" key="2">
    <source>
        <dbReference type="Proteomes" id="UP001082899"/>
    </source>
</evidence>
<dbReference type="InterPro" id="IPR010272">
    <property type="entry name" value="T6SS_TssF"/>
</dbReference>
<reference evidence="1" key="1">
    <citation type="submission" date="2022-11" db="EMBL/GenBank/DDBJ databases">
        <title>Robbsia betulipollinis sp. nov., isolated from pollen of birch (Betula pendula).</title>
        <authorList>
            <person name="Shi H."/>
            <person name="Ambika Manirajan B."/>
            <person name="Ratering S."/>
            <person name="Geissler-Plaum R."/>
            <person name="Schnell S."/>
        </authorList>
    </citation>
    <scope>NUCLEOTIDE SEQUENCE</scope>
    <source>
        <strain evidence="1">Bb-Pol-6</strain>
    </source>
</reference>
<protein>
    <submittedName>
        <fullName evidence="1">Type VI secretion system baseplate subunit TssF</fullName>
    </submittedName>
</protein>
<dbReference type="RefSeq" id="WP_267846662.1">
    <property type="nucleotide sequence ID" value="NZ_JAPMXC010000001.1"/>
</dbReference>
<gene>
    <name evidence="1" type="primary">tssF</name>
    <name evidence="1" type="ORF">OVY01_06985</name>
</gene>
<accession>A0ABT3ZKB8</accession>
<dbReference type="PANTHER" id="PTHR35370">
    <property type="entry name" value="CYTOPLASMIC PROTEIN-RELATED-RELATED"/>
    <property type="match status" value="1"/>
</dbReference>
<sequence>MNDGASNDLLHYYKRELAYLRAQGAEFAMRYPKIASSLSLNGQESLDPHTERLIESTAFLAARVHRDLDQEFPHVATALLENVCASLAQPIPSMSVVRCDLDASQGKVTAGYHLPRHTGLYARTARHEVCRFRTAWDATLWPIQVVAVRFDNDSTLRLTLETTDDCDFSELAVACLRFHLHGDWTETVPVYEWLASGVEQVCVQSDGDASRPLPSTSWREVGYAHDETVLAPPEHAYLPYVLLQEYFAFPRKFHFFDLVFPPGTLGNGRRADIVLRLDRAPRHPAALRVSTFQLGCVPVVNVFSRTSEPVALNQGHYEYPLVGDRRHESATEVYTISAVFALDPASDRSTTIPGFAAGPDHSPGDSARESGVFWFARRQSSQRQHIPGSDTFISFIDRSSGPRLPDASVVYANLLCTNRRLAEQLERGVKMVVEGVSQNVHLTCLYAPTAQHNAPLGSAALWHLVSLLTLNYQSLRSSDAAWLRELISSFVTDSERDREQVRGIFSMATRTVTGHIGQPGWRSTCRGTEISLHFEEETFAGASPLLLGAVLARFFSMYTSINSFVRLVVYRRGEVWKRWDSINGQQEPL</sequence>
<evidence type="ECO:0000313" key="1">
    <source>
        <dbReference type="EMBL" id="MCY0386981.1"/>
    </source>
</evidence>
<dbReference type="NCBIfam" id="TIGR03359">
    <property type="entry name" value="VI_chp_6"/>
    <property type="match status" value="1"/>
</dbReference>
<keyword evidence="2" id="KW-1185">Reference proteome</keyword>
<dbReference type="PIRSF" id="PIRSF028304">
    <property type="entry name" value="UCP028304"/>
    <property type="match status" value="1"/>
</dbReference>
<dbReference type="PANTHER" id="PTHR35370:SF1">
    <property type="entry name" value="TYPE VI SECRETION SYSTEM COMPONENT TSSF1"/>
    <property type="match status" value="1"/>
</dbReference>
<proteinExistence type="predicted"/>
<name>A0ABT3ZKB8_9BURK</name>
<organism evidence="1 2">
    <name type="scientific">Robbsia betulipollinis</name>
    <dbReference type="NCBI Taxonomy" id="2981849"/>
    <lineage>
        <taxon>Bacteria</taxon>
        <taxon>Pseudomonadati</taxon>
        <taxon>Pseudomonadota</taxon>
        <taxon>Betaproteobacteria</taxon>
        <taxon>Burkholderiales</taxon>
        <taxon>Burkholderiaceae</taxon>
        <taxon>Robbsia</taxon>
    </lineage>
</organism>
<dbReference type="EMBL" id="JAPMXC010000001">
    <property type="protein sequence ID" value="MCY0386981.1"/>
    <property type="molecule type" value="Genomic_DNA"/>
</dbReference>